<accession>A0A2G5SPA8</accession>
<gene>
    <name evidence="1" type="primary">Cnig_chr_X.g23309</name>
    <name evidence="1" type="ORF">B9Z55_023309</name>
</gene>
<dbReference type="Proteomes" id="UP000230233">
    <property type="component" value="Chromosome X"/>
</dbReference>
<evidence type="ECO:0000313" key="1">
    <source>
        <dbReference type="EMBL" id="PIC16857.1"/>
    </source>
</evidence>
<keyword evidence="2" id="KW-1185">Reference proteome</keyword>
<evidence type="ECO:0000313" key="2">
    <source>
        <dbReference type="Proteomes" id="UP000230233"/>
    </source>
</evidence>
<proteinExistence type="predicted"/>
<protein>
    <submittedName>
        <fullName evidence="1">Uncharacterized protein</fullName>
    </submittedName>
</protein>
<dbReference type="EMBL" id="PDUG01000006">
    <property type="protein sequence ID" value="PIC16857.1"/>
    <property type="molecule type" value="Genomic_DNA"/>
</dbReference>
<reference evidence="2" key="1">
    <citation type="submission" date="2017-10" db="EMBL/GenBank/DDBJ databases">
        <title>Rapid genome shrinkage in a self-fertile nematode reveals novel sperm competition proteins.</title>
        <authorList>
            <person name="Yin D."/>
            <person name="Schwarz E.M."/>
            <person name="Thomas C.G."/>
            <person name="Felde R.L."/>
            <person name="Korf I.F."/>
            <person name="Cutter A.D."/>
            <person name="Schartner C.M."/>
            <person name="Ralston E.J."/>
            <person name="Meyer B.J."/>
            <person name="Haag E.S."/>
        </authorList>
    </citation>
    <scope>NUCLEOTIDE SEQUENCE [LARGE SCALE GENOMIC DNA]</scope>
    <source>
        <strain evidence="2">JU1422</strain>
    </source>
</reference>
<name>A0A2G5SPA8_9PELO</name>
<sequence>MSARTASNTDKLRPDTKFDLDGPDGIVITMVTPTVDKNDEEGCLAIMAKMVANTGCGRLNVIAATVDQ</sequence>
<dbReference type="AlphaFoldDB" id="A0A2G5SPA8"/>
<organism evidence="1 2">
    <name type="scientific">Caenorhabditis nigoni</name>
    <dbReference type="NCBI Taxonomy" id="1611254"/>
    <lineage>
        <taxon>Eukaryota</taxon>
        <taxon>Metazoa</taxon>
        <taxon>Ecdysozoa</taxon>
        <taxon>Nematoda</taxon>
        <taxon>Chromadorea</taxon>
        <taxon>Rhabditida</taxon>
        <taxon>Rhabditina</taxon>
        <taxon>Rhabditomorpha</taxon>
        <taxon>Rhabditoidea</taxon>
        <taxon>Rhabditidae</taxon>
        <taxon>Peloderinae</taxon>
        <taxon>Caenorhabditis</taxon>
    </lineage>
</organism>
<comment type="caution">
    <text evidence="1">The sequence shown here is derived from an EMBL/GenBank/DDBJ whole genome shotgun (WGS) entry which is preliminary data.</text>
</comment>